<feature type="chain" id="PRO_5047539533" description="MBL fold metallo-hydrolase" evidence="1">
    <location>
        <begin position="30"/>
        <end position="523"/>
    </location>
</feature>
<feature type="signal peptide" evidence="1">
    <location>
        <begin position="1"/>
        <end position="29"/>
    </location>
</feature>
<protein>
    <recommendedName>
        <fullName evidence="4">MBL fold metallo-hydrolase</fullName>
    </recommendedName>
</protein>
<dbReference type="Gene3D" id="3.60.15.10">
    <property type="entry name" value="Ribonuclease Z/Hydroxyacylglutathione hydrolase-like"/>
    <property type="match status" value="1"/>
</dbReference>
<gene>
    <name evidence="2" type="ORF">ACFO5W_04800</name>
</gene>
<evidence type="ECO:0000313" key="2">
    <source>
        <dbReference type="EMBL" id="MFC4525949.1"/>
    </source>
</evidence>
<name>A0ABV9C0D5_9GAMM</name>
<dbReference type="SUPFAM" id="SSF56281">
    <property type="entry name" value="Metallo-hydrolase/oxidoreductase"/>
    <property type="match status" value="1"/>
</dbReference>
<dbReference type="InterPro" id="IPR036866">
    <property type="entry name" value="RibonucZ/Hydroxyglut_hydro"/>
</dbReference>
<keyword evidence="1" id="KW-0732">Signal</keyword>
<dbReference type="RefSeq" id="WP_266150671.1">
    <property type="nucleotide sequence ID" value="NZ_CP064028.1"/>
</dbReference>
<organism evidence="2 3">
    <name type="scientific">Dyella halodurans</name>
    <dbReference type="NCBI Taxonomy" id="1920171"/>
    <lineage>
        <taxon>Bacteria</taxon>
        <taxon>Pseudomonadati</taxon>
        <taxon>Pseudomonadota</taxon>
        <taxon>Gammaproteobacteria</taxon>
        <taxon>Lysobacterales</taxon>
        <taxon>Rhodanobacteraceae</taxon>
        <taxon>Dyella</taxon>
    </lineage>
</organism>
<proteinExistence type="predicted"/>
<sequence>MDCRKRSRTNAPLSLASTLALALAAPAIATEAPHDGDPVPGKSHLGCDGMDARACVGQAITAMGGRQKLGAIGNVHYQTTGHTALTEQSYRQQPFITAYERDDLMLDFDKGRLVRVAHVTWPESDPHQSEITQTLVATPHAGVYRGEKGDSPCSLADLDTTRDALALGPERLLLNASAASDLHYAPSQWLRGTAHSVVEFTWEGAPIRVLLNASNHLPDAMESTRTFHDFWYAWGDVRQRVYFDNWHLFQGLVLPTNLVELRNDVPWQSTQIVDANFNNKLDDKSFAMDAAVASKSAQSKGWDRPFSDKSRIELAPGIELYRGSWSTTLIKQDDGVLVLEAPISSTFAQGILAKAHDEYPNTPIKGVLTSSDSWPHIAGVRQAVAEGLPVYALDLNRPLLARLVSSPHSLHPDALQTQPRAPHWIDVAKKTEIGRGANRVVLYPLRGASTERQYMVYFPQHHLLYASDTLALNADHSLYDPQLMHEVVQAVEREHLQVDTVYAMHEGPTPWNDVLKLVSAAAN</sequence>
<reference evidence="3" key="1">
    <citation type="journal article" date="2019" name="Int. J. Syst. Evol. Microbiol.">
        <title>The Global Catalogue of Microorganisms (GCM) 10K type strain sequencing project: providing services to taxonomists for standard genome sequencing and annotation.</title>
        <authorList>
            <consortium name="The Broad Institute Genomics Platform"/>
            <consortium name="The Broad Institute Genome Sequencing Center for Infectious Disease"/>
            <person name="Wu L."/>
            <person name="Ma J."/>
        </authorList>
    </citation>
    <scope>NUCLEOTIDE SEQUENCE [LARGE SCALE GENOMIC DNA]</scope>
    <source>
        <strain evidence="3">CCM 4481</strain>
    </source>
</reference>
<evidence type="ECO:0000313" key="3">
    <source>
        <dbReference type="Proteomes" id="UP001595961"/>
    </source>
</evidence>
<comment type="caution">
    <text evidence="2">The sequence shown here is derived from an EMBL/GenBank/DDBJ whole genome shotgun (WGS) entry which is preliminary data.</text>
</comment>
<evidence type="ECO:0008006" key="4">
    <source>
        <dbReference type="Google" id="ProtNLM"/>
    </source>
</evidence>
<dbReference type="Proteomes" id="UP001595961">
    <property type="component" value="Unassembled WGS sequence"/>
</dbReference>
<keyword evidence="3" id="KW-1185">Reference proteome</keyword>
<evidence type="ECO:0000256" key="1">
    <source>
        <dbReference type="SAM" id="SignalP"/>
    </source>
</evidence>
<accession>A0ABV9C0D5</accession>
<dbReference type="EMBL" id="JBHSGA010000008">
    <property type="protein sequence ID" value="MFC4525949.1"/>
    <property type="molecule type" value="Genomic_DNA"/>
</dbReference>